<protein>
    <submittedName>
        <fullName evidence="1">Uncharacterized protein</fullName>
    </submittedName>
</protein>
<comment type="caution">
    <text evidence="1">The sequence shown here is derived from an EMBL/GenBank/DDBJ whole genome shotgun (WGS) entry which is preliminary data.</text>
</comment>
<gene>
    <name evidence="1" type="ORF">KK062_10210</name>
</gene>
<name>A0AAP2GUA5_9BACT</name>
<dbReference type="RefSeq" id="WP_254084191.1">
    <property type="nucleotide sequence ID" value="NZ_JAHESE010000007.1"/>
</dbReference>
<sequence>MKAHPSGSRVTLRSNNEHVVEVTILKSQMEKRFSIFPALSACAIQPLPRITDAGETLLFRFHLEDWNNVVNDFLDERTVPYSNFRVLTAETNRAKGIQFLPG</sequence>
<reference evidence="1 2" key="1">
    <citation type="submission" date="2021-05" db="EMBL/GenBank/DDBJ databases">
        <title>A Polyphasic approach of four new species of the genus Ohtaekwangia: Ohtaekwangia histidinii sp. nov., Ohtaekwangia cretensis sp. nov., Ohtaekwangia indiensis sp. nov., Ohtaekwangia reichenbachii sp. nov. from diverse environment.</title>
        <authorList>
            <person name="Octaviana S."/>
        </authorList>
    </citation>
    <scope>NUCLEOTIDE SEQUENCE [LARGE SCALE GENOMIC DNA]</scope>
    <source>
        <strain evidence="1 2">PWU5</strain>
    </source>
</reference>
<dbReference type="EMBL" id="JAHESE010000007">
    <property type="protein sequence ID" value="MBT1708600.1"/>
    <property type="molecule type" value="Genomic_DNA"/>
</dbReference>
<dbReference type="AlphaFoldDB" id="A0AAP2GUA5"/>
<evidence type="ECO:0000313" key="1">
    <source>
        <dbReference type="EMBL" id="MBT1708600.1"/>
    </source>
</evidence>
<dbReference type="Proteomes" id="UP001319080">
    <property type="component" value="Unassembled WGS sequence"/>
</dbReference>
<proteinExistence type="predicted"/>
<organism evidence="1 2">
    <name type="scientific">Dawidia cretensis</name>
    <dbReference type="NCBI Taxonomy" id="2782350"/>
    <lineage>
        <taxon>Bacteria</taxon>
        <taxon>Pseudomonadati</taxon>
        <taxon>Bacteroidota</taxon>
        <taxon>Cytophagia</taxon>
        <taxon>Cytophagales</taxon>
        <taxon>Chryseotaleaceae</taxon>
        <taxon>Dawidia</taxon>
    </lineage>
</organism>
<keyword evidence="2" id="KW-1185">Reference proteome</keyword>
<evidence type="ECO:0000313" key="2">
    <source>
        <dbReference type="Proteomes" id="UP001319080"/>
    </source>
</evidence>
<accession>A0AAP2GUA5</accession>